<evidence type="ECO:0000259" key="3">
    <source>
        <dbReference type="PROSITE" id="PS50158"/>
    </source>
</evidence>
<dbReference type="OrthoDB" id="6759373at2759"/>
<dbReference type="Pfam" id="PF00098">
    <property type="entry name" value="zf-CCHC"/>
    <property type="match status" value="1"/>
</dbReference>
<evidence type="ECO:0000313" key="4">
    <source>
        <dbReference type="EMBL" id="PIK50757.1"/>
    </source>
</evidence>
<dbReference type="EMBL" id="MRZV01000405">
    <property type="protein sequence ID" value="PIK50757.1"/>
    <property type="molecule type" value="Genomic_DNA"/>
</dbReference>
<feature type="region of interest" description="Disordered" evidence="2">
    <location>
        <begin position="344"/>
        <end position="369"/>
    </location>
</feature>
<feature type="domain" description="CCHC-type" evidence="3">
    <location>
        <begin position="331"/>
        <end position="347"/>
    </location>
</feature>
<keyword evidence="5" id="KW-1185">Reference proteome</keyword>
<accession>A0A2G8KRZ4</accession>
<keyword evidence="1" id="KW-0862">Zinc</keyword>
<dbReference type="Gene3D" id="4.10.60.10">
    <property type="entry name" value="Zinc finger, CCHC-type"/>
    <property type="match status" value="1"/>
</dbReference>
<evidence type="ECO:0000256" key="2">
    <source>
        <dbReference type="SAM" id="MobiDB-lite"/>
    </source>
</evidence>
<feature type="compositionally biased region" description="Polar residues" evidence="2">
    <location>
        <begin position="19"/>
        <end position="28"/>
    </location>
</feature>
<organism evidence="4 5">
    <name type="scientific">Stichopus japonicus</name>
    <name type="common">Sea cucumber</name>
    <dbReference type="NCBI Taxonomy" id="307972"/>
    <lineage>
        <taxon>Eukaryota</taxon>
        <taxon>Metazoa</taxon>
        <taxon>Echinodermata</taxon>
        <taxon>Eleutherozoa</taxon>
        <taxon>Echinozoa</taxon>
        <taxon>Holothuroidea</taxon>
        <taxon>Aspidochirotacea</taxon>
        <taxon>Aspidochirotida</taxon>
        <taxon>Stichopodidae</taxon>
        <taxon>Apostichopus</taxon>
    </lineage>
</organism>
<dbReference type="GO" id="GO:0003676">
    <property type="term" value="F:nucleic acid binding"/>
    <property type="evidence" value="ECO:0007669"/>
    <property type="project" value="InterPro"/>
</dbReference>
<dbReference type="InterPro" id="IPR036875">
    <property type="entry name" value="Znf_CCHC_sf"/>
</dbReference>
<dbReference type="GO" id="GO:0008270">
    <property type="term" value="F:zinc ion binding"/>
    <property type="evidence" value="ECO:0007669"/>
    <property type="project" value="UniProtKB-KW"/>
</dbReference>
<keyword evidence="1" id="KW-0479">Metal-binding</keyword>
<dbReference type="PANTHER" id="PTHR19963:SF30">
    <property type="entry name" value="ENDONUCLEASE_EXONUCLEASE_PHOSPHATASE DOMAIN-CONTAINING PROTEIN"/>
    <property type="match status" value="1"/>
</dbReference>
<name>A0A2G8KRZ4_STIJA</name>
<comment type="caution">
    <text evidence="4">The sequence shown here is derived from an EMBL/GenBank/DDBJ whole genome shotgun (WGS) entry which is preliminary data.</text>
</comment>
<gene>
    <name evidence="4" type="ORF">BSL78_12343</name>
</gene>
<reference evidence="4 5" key="1">
    <citation type="journal article" date="2017" name="PLoS Biol.">
        <title>The sea cucumber genome provides insights into morphological evolution and visceral regeneration.</title>
        <authorList>
            <person name="Zhang X."/>
            <person name="Sun L."/>
            <person name="Yuan J."/>
            <person name="Sun Y."/>
            <person name="Gao Y."/>
            <person name="Zhang L."/>
            <person name="Li S."/>
            <person name="Dai H."/>
            <person name="Hamel J.F."/>
            <person name="Liu C."/>
            <person name="Yu Y."/>
            <person name="Liu S."/>
            <person name="Lin W."/>
            <person name="Guo K."/>
            <person name="Jin S."/>
            <person name="Xu P."/>
            <person name="Storey K.B."/>
            <person name="Huan P."/>
            <person name="Zhang T."/>
            <person name="Zhou Y."/>
            <person name="Zhang J."/>
            <person name="Lin C."/>
            <person name="Li X."/>
            <person name="Xing L."/>
            <person name="Huo D."/>
            <person name="Sun M."/>
            <person name="Wang L."/>
            <person name="Mercier A."/>
            <person name="Li F."/>
            <person name="Yang H."/>
            <person name="Xiang J."/>
        </authorList>
    </citation>
    <scope>NUCLEOTIDE SEQUENCE [LARGE SCALE GENOMIC DNA]</scope>
    <source>
        <strain evidence="4">Shaxun</strain>
        <tissue evidence="4">Muscle</tissue>
    </source>
</reference>
<proteinExistence type="predicted"/>
<dbReference type="SUPFAM" id="SSF57756">
    <property type="entry name" value="Retrovirus zinc finger-like domains"/>
    <property type="match status" value="1"/>
</dbReference>
<feature type="region of interest" description="Disordered" evidence="2">
    <location>
        <begin position="15"/>
        <end position="47"/>
    </location>
</feature>
<evidence type="ECO:0000313" key="5">
    <source>
        <dbReference type="Proteomes" id="UP000230750"/>
    </source>
</evidence>
<feature type="compositionally biased region" description="Polar residues" evidence="2">
    <location>
        <begin position="350"/>
        <end position="362"/>
    </location>
</feature>
<dbReference type="SMART" id="SM00343">
    <property type="entry name" value="ZnF_C2HC"/>
    <property type="match status" value="1"/>
</dbReference>
<evidence type="ECO:0000256" key="1">
    <source>
        <dbReference type="PROSITE-ProRule" id="PRU00047"/>
    </source>
</evidence>
<dbReference type="InterPro" id="IPR001878">
    <property type="entry name" value="Znf_CCHC"/>
</dbReference>
<sequence length="369" mass="42031">MSEARSSEHWLLMDECMSPVSSEPSRNPFQKEERHETNPFLNTDFDQREQNQSVYYTPYQRESHGYVPRTTNQFRYPQSSGARVTANTPTYDGSTPWKDFLVQFEIVSELHGWSPLSMALNLAANLRGPAQALLADLPEEYRRNYQALTVALKQRFAPENQCELHKALLRNRSRKTTESLPELAQDLRRQVVKAYPDAPSSMHDALAKDYFVDCLQDPDTRWRVYQSRPATLQEAVTIAVEMEAFTIAEQKKGAARKLVRAVASGETLTSGEFVQTKTREQTQQTQSEMTSALIEAIKSGFNELKGELKNNNRCQRYTGSNRQSGVEFRGRCFKCNKQGHRARDCPEDAMQTSPQENSNLSSLGVEGRQ</sequence>
<dbReference type="PROSITE" id="PS50158">
    <property type="entry name" value="ZF_CCHC"/>
    <property type="match status" value="1"/>
</dbReference>
<dbReference type="AlphaFoldDB" id="A0A2G8KRZ4"/>
<dbReference type="PANTHER" id="PTHR19963">
    <property type="entry name" value="CCHC-TYPE DOMAIN-CONTAINING PROTEIN"/>
    <property type="match status" value="1"/>
</dbReference>
<dbReference type="Proteomes" id="UP000230750">
    <property type="component" value="Unassembled WGS sequence"/>
</dbReference>
<keyword evidence="1" id="KW-0863">Zinc-finger</keyword>
<protein>
    <recommendedName>
        <fullName evidence="3">CCHC-type domain-containing protein</fullName>
    </recommendedName>
</protein>